<dbReference type="InterPro" id="IPR027417">
    <property type="entry name" value="P-loop_NTPase"/>
</dbReference>
<evidence type="ECO:0000313" key="1">
    <source>
        <dbReference type="EMBL" id="UUI76553.1"/>
    </source>
</evidence>
<evidence type="ECO:0000313" key="2">
    <source>
        <dbReference type="Proteomes" id="UP001316189"/>
    </source>
</evidence>
<accession>A0ABY5L7I1</accession>
<name>A0ABY5L7I1_9CELL</name>
<dbReference type="InterPro" id="IPR052922">
    <property type="entry name" value="Cytidylate_Kinase-2"/>
</dbReference>
<dbReference type="SUPFAM" id="SSF52540">
    <property type="entry name" value="P-loop containing nucleoside triphosphate hydrolases"/>
    <property type="match status" value="1"/>
</dbReference>
<gene>
    <name evidence="1" type="ORF">NP064_06605</name>
</gene>
<organism evidence="1 2">
    <name type="scientific">Cellulomonas chengniuliangii</name>
    <dbReference type="NCBI Taxonomy" id="2968084"/>
    <lineage>
        <taxon>Bacteria</taxon>
        <taxon>Bacillati</taxon>
        <taxon>Actinomycetota</taxon>
        <taxon>Actinomycetes</taxon>
        <taxon>Micrococcales</taxon>
        <taxon>Cellulomonadaceae</taxon>
        <taxon>Cellulomonas</taxon>
    </lineage>
</organism>
<protein>
    <submittedName>
        <fullName evidence="1">Toxin</fullName>
    </submittedName>
</protein>
<dbReference type="PANTHER" id="PTHR37816">
    <property type="entry name" value="YALI0E33011P"/>
    <property type="match status" value="1"/>
</dbReference>
<dbReference type="EMBL" id="CP101988">
    <property type="protein sequence ID" value="UUI76553.1"/>
    <property type="molecule type" value="Genomic_DNA"/>
</dbReference>
<dbReference type="Proteomes" id="UP001316189">
    <property type="component" value="Chromosome"/>
</dbReference>
<keyword evidence="2" id="KW-1185">Reference proteome</keyword>
<dbReference type="PANTHER" id="PTHR37816:SF1">
    <property type="entry name" value="TOXIN"/>
    <property type="match status" value="1"/>
</dbReference>
<sequence>MPEQPRRVRVVGNSGSGKTTFARRLAVILGVPHLELDEVFWAADWTKRDVGEARAVINGFVSSAHDGWVADGNWAAGTEGMLEDADAFVWLDYPRRTVMPRVIRRTLRRGLLRTELWHGNREDLRNLVSRDPEQNVVLWSWTAHTSNRARYAALAAESSTPVVCLRRPRDARRWLATLSH</sequence>
<reference evidence="1 2" key="1">
    <citation type="submission" date="2022-07" db="EMBL/GenBank/DDBJ databases">
        <title>Novel species in genus cellulomonas.</title>
        <authorList>
            <person name="Ye L."/>
        </authorList>
    </citation>
    <scope>NUCLEOTIDE SEQUENCE [LARGE SCALE GENOMIC DNA]</scope>
    <source>
        <strain evidence="2">zg-Y338</strain>
    </source>
</reference>
<dbReference type="Gene3D" id="3.40.50.300">
    <property type="entry name" value="P-loop containing nucleotide triphosphate hydrolases"/>
    <property type="match status" value="1"/>
</dbReference>
<dbReference type="RefSeq" id="WP_227568835.1">
    <property type="nucleotide sequence ID" value="NZ_CP101988.1"/>
</dbReference>
<proteinExistence type="predicted"/>